<feature type="signal peptide" evidence="3">
    <location>
        <begin position="1"/>
        <end position="21"/>
    </location>
</feature>
<dbReference type="EMBL" id="JAHHZF010000008">
    <property type="protein sequence ID" value="MBT9291106.1"/>
    <property type="molecule type" value="Genomic_DNA"/>
</dbReference>
<dbReference type="NCBIfam" id="TIGR01730">
    <property type="entry name" value="RND_mfp"/>
    <property type="match status" value="1"/>
</dbReference>
<dbReference type="AlphaFoldDB" id="A0A947D5A9"/>
<keyword evidence="2" id="KW-0175">Coiled coil</keyword>
<dbReference type="Pfam" id="PF25973">
    <property type="entry name" value="BSH_CzcB"/>
    <property type="match status" value="1"/>
</dbReference>
<dbReference type="Gene3D" id="1.10.287.470">
    <property type="entry name" value="Helix hairpin bin"/>
    <property type="match status" value="1"/>
</dbReference>
<comment type="similarity">
    <text evidence="1">Belongs to the membrane fusion protein (MFP) (TC 8.A.1) family.</text>
</comment>
<comment type="caution">
    <text evidence="5">The sequence shown here is derived from an EMBL/GenBank/DDBJ whole genome shotgun (WGS) entry which is preliminary data.</text>
</comment>
<dbReference type="GO" id="GO:1990281">
    <property type="term" value="C:efflux pump complex"/>
    <property type="evidence" value="ECO:0007669"/>
    <property type="project" value="TreeGrafter"/>
</dbReference>
<evidence type="ECO:0000256" key="2">
    <source>
        <dbReference type="SAM" id="Coils"/>
    </source>
</evidence>
<dbReference type="PROSITE" id="PS51257">
    <property type="entry name" value="PROKAR_LIPOPROTEIN"/>
    <property type="match status" value="1"/>
</dbReference>
<dbReference type="Gene3D" id="2.40.420.20">
    <property type="match status" value="1"/>
</dbReference>
<sequence length="366" mass="38282">MSVIIRMALIGLSVVAAPLLAACQPDTSARSSPPRTVRIAAVRPVHVDQTVTLTGTIAARTETATSFRTSGRIVERLVDVGDHVRKGQVLARLDTRTQVADVQSAQAGVVAADAQVRQTTAAFERSQSLFAQGFATRRDFDQANRAMKVAQANADSARAQLASAEETLSFAELKADADGIVTSRLLDVGETAQAASTMFSIAWDGPRDALFDIYEGLLLDGRTAEPVEVVVRLVADAAVMAKGPVRQVAPTVDAQTATVRVKVGLDDVPARMTLGAAVSGTGRIASPMVFVLPAAALTSDDGKPAVWVLDPATRSVTPRAVVVRSYGADTVIVDGGLSEGEKIAIDGTKLLRPGQTVATAEETASR</sequence>
<dbReference type="InterPro" id="IPR006143">
    <property type="entry name" value="RND_pump_MFP"/>
</dbReference>
<accession>A0A947D5A9</accession>
<keyword evidence="6" id="KW-1185">Reference proteome</keyword>
<feature type="chain" id="PRO_5037796539" evidence="3">
    <location>
        <begin position="22"/>
        <end position="366"/>
    </location>
</feature>
<dbReference type="Gene3D" id="2.40.30.170">
    <property type="match status" value="1"/>
</dbReference>
<organism evidence="5 6">
    <name type="scientific">Prosthecodimorpha staleyi</name>
    <dbReference type="NCBI Taxonomy" id="2840188"/>
    <lineage>
        <taxon>Bacteria</taxon>
        <taxon>Pseudomonadati</taxon>
        <taxon>Pseudomonadota</taxon>
        <taxon>Alphaproteobacteria</taxon>
        <taxon>Hyphomicrobiales</taxon>
        <taxon>Ancalomicrobiaceae</taxon>
        <taxon>Prosthecodimorpha</taxon>
    </lineage>
</organism>
<dbReference type="RefSeq" id="WP_261969678.1">
    <property type="nucleotide sequence ID" value="NZ_JAHHZF010000008.1"/>
</dbReference>
<evidence type="ECO:0000256" key="3">
    <source>
        <dbReference type="SAM" id="SignalP"/>
    </source>
</evidence>
<evidence type="ECO:0000313" key="5">
    <source>
        <dbReference type="EMBL" id="MBT9291106.1"/>
    </source>
</evidence>
<gene>
    <name evidence="5" type="ORF">KL771_16690</name>
</gene>
<dbReference type="PANTHER" id="PTHR30469">
    <property type="entry name" value="MULTIDRUG RESISTANCE PROTEIN MDTA"/>
    <property type="match status" value="1"/>
</dbReference>
<name>A0A947D5A9_9HYPH</name>
<dbReference type="Gene3D" id="2.40.50.100">
    <property type="match status" value="1"/>
</dbReference>
<feature type="coiled-coil region" evidence="2">
    <location>
        <begin position="140"/>
        <end position="174"/>
    </location>
</feature>
<keyword evidence="3" id="KW-0732">Signal</keyword>
<reference evidence="5 6" key="1">
    <citation type="submission" date="2021-06" db="EMBL/GenBank/DDBJ databases">
        <authorList>
            <person name="Grouzdev D.S."/>
            <person name="Koziaeva V."/>
        </authorList>
    </citation>
    <scope>NUCLEOTIDE SEQUENCE [LARGE SCALE GENOMIC DNA]</scope>
    <source>
        <strain evidence="5 6">22</strain>
    </source>
</reference>
<dbReference type="PANTHER" id="PTHR30469:SF38">
    <property type="entry name" value="HLYD FAMILY SECRETION PROTEIN"/>
    <property type="match status" value="1"/>
</dbReference>
<evidence type="ECO:0000313" key="6">
    <source>
        <dbReference type="Proteomes" id="UP000766595"/>
    </source>
</evidence>
<evidence type="ECO:0000256" key="1">
    <source>
        <dbReference type="ARBA" id="ARBA00009477"/>
    </source>
</evidence>
<dbReference type="GO" id="GO:0015562">
    <property type="term" value="F:efflux transmembrane transporter activity"/>
    <property type="evidence" value="ECO:0007669"/>
    <property type="project" value="InterPro"/>
</dbReference>
<proteinExistence type="inferred from homology"/>
<feature type="domain" description="CzcB-like barrel-sandwich hybrid" evidence="4">
    <location>
        <begin position="68"/>
        <end position="202"/>
    </location>
</feature>
<protein>
    <submittedName>
        <fullName evidence="5">Efflux RND transporter periplasmic adaptor subunit</fullName>
    </submittedName>
</protein>
<dbReference type="SUPFAM" id="SSF111369">
    <property type="entry name" value="HlyD-like secretion proteins"/>
    <property type="match status" value="1"/>
</dbReference>
<dbReference type="Proteomes" id="UP000766595">
    <property type="component" value="Unassembled WGS sequence"/>
</dbReference>
<dbReference type="InterPro" id="IPR058647">
    <property type="entry name" value="BSH_CzcB-like"/>
</dbReference>
<evidence type="ECO:0000259" key="4">
    <source>
        <dbReference type="Pfam" id="PF25973"/>
    </source>
</evidence>